<dbReference type="Proteomes" id="UP000020467">
    <property type="component" value="Unassembled WGS sequence"/>
</dbReference>
<proteinExistence type="predicted"/>
<dbReference type="AlphaFoldDB" id="A0A010RCN9"/>
<accession>A0A010RCN9</accession>
<evidence type="ECO:0000256" key="1">
    <source>
        <dbReference type="SAM" id="MobiDB-lite"/>
    </source>
</evidence>
<sequence length="177" mass="19513">MVVVVVVVDEAPEPGRGVVFQASNVQAQVPQIATVPSGPEVRARVILLGKVPLQEFTTSHTPVGPSDGSGPARFAIADAPRSPRQMSRMTNSPCAGSSEVDEADRGVAWVDYIKKSCPPQGYDDSKSWMREIFYRFPLFLSLERPSWFSPSLNHFSTSSCFFLKICDQITRDDGRTY</sequence>
<dbReference type="KEGG" id="cfj:CFIO01_00087"/>
<dbReference type="EMBL" id="JARH01000012">
    <property type="protein sequence ID" value="EXF86390.1"/>
    <property type="molecule type" value="Genomic_DNA"/>
</dbReference>
<name>A0A010RCN9_9PEZI</name>
<gene>
    <name evidence="2" type="ORF">CFIO01_00087</name>
</gene>
<evidence type="ECO:0000313" key="3">
    <source>
        <dbReference type="Proteomes" id="UP000020467"/>
    </source>
</evidence>
<dbReference type="HOGENOM" id="CLU_1517742_0_0_1"/>
<protein>
    <submittedName>
        <fullName evidence="2">Uncharacterized protein</fullName>
    </submittedName>
</protein>
<reference evidence="2 3" key="1">
    <citation type="submission" date="2014-02" db="EMBL/GenBank/DDBJ databases">
        <title>The genome sequence of Colletotrichum fioriniae PJ7.</title>
        <authorList>
            <person name="Baroncelli R."/>
            <person name="Thon M.R."/>
        </authorList>
    </citation>
    <scope>NUCLEOTIDE SEQUENCE [LARGE SCALE GENOMIC DNA]</scope>
    <source>
        <strain evidence="2 3">PJ7</strain>
    </source>
</reference>
<organism evidence="2 3">
    <name type="scientific">Colletotrichum fioriniae PJ7</name>
    <dbReference type="NCBI Taxonomy" id="1445577"/>
    <lineage>
        <taxon>Eukaryota</taxon>
        <taxon>Fungi</taxon>
        <taxon>Dikarya</taxon>
        <taxon>Ascomycota</taxon>
        <taxon>Pezizomycotina</taxon>
        <taxon>Sordariomycetes</taxon>
        <taxon>Hypocreomycetidae</taxon>
        <taxon>Glomerellales</taxon>
        <taxon>Glomerellaceae</taxon>
        <taxon>Colletotrichum</taxon>
        <taxon>Colletotrichum acutatum species complex</taxon>
    </lineage>
</organism>
<evidence type="ECO:0000313" key="2">
    <source>
        <dbReference type="EMBL" id="EXF86390.1"/>
    </source>
</evidence>
<feature type="compositionally biased region" description="Polar residues" evidence="1">
    <location>
        <begin position="84"/>
        <end position="95"/>
    </location>
</feature>
<feature type="region of interest" description="Disordered" evidence="1">
    <location>
        <begin position="80"/>
        <end position="99"/>
    </location>
</feature>
<comment type="caution">
    <text evidence="2">The sequence shown here is derived from an EMBL/GenBank/DDBJ whole genome shotgun (WGS) entry which is preliminary data.</text>
</comment>
<keyword evidence="3" id="KW-1185">Reference proteome</keyword>